<dbReference type="Gene3D" id="3.90.1330.10">
    <property type="entry name" value="Alpha-glucuronidase, C-terminal domain"/>
    <property type="match status" value="1"/>
</dbReference>
<feature type="active site" description="Proton acceptor" evidence="8">
    <location>
        <position position="379"/>
    </location>
</feature>
<dbReference type="GO" id="GO:0033939">
    <property type="term" value="F:xylan alpha-1,2-glucuronosidase activity"/>
    <property type="evidence" value="ECO:0007669"/>
    <property type="project" value="UniProtKB-EC"/>
</dbReference>
<evidence type="ECO:0000256" key="7">
    <source>
        <dbReference type="PIRNR" id="PIRNR029900"/>
    </source>
</evidence>
<dbReference type="Gene3D" id="3.30.379.10">
    <property type="entry name" value="Chitobiase/beta-hexosaminidase domain 2-like"/>
    <property type="match status" value="1"/>
</dbReference>
<comment type="subunit">
    <text evidence="9">Homodimer.</text>
</comment>
<reference evidence="15" key="1">
    <citation type="submission" date="2011-03" db="EMBL/GenBank/DDBJ databases">
        <title>Draft genome sequence of Brevundimonas diminuta.</title>
        <authorList>
            <person name="Brown P.J.B."/>
            <person name="Buechlein A."/>
            <person name="Hemmerich C."/>
            <person name="Brun Y.V."/>
        </authorList>
    </citation>
    <scope>NUCLEOTIDE SEQUENCE [LARGE SCALE GENOMIC DNA]</scope>
    <source>
        <strain evidence="15">C19</strain>
    </source>
</reference>
<dbReference type="EMBL" id="GL883078">
    <property type="protein sequence ID" value="EGF91494.1"/>
    <property type="molecule type" value="Genomic_DNA"/>
</dbReference>
<dbReference type="Pfam" id="PF07488">
    <property type="entry name" value="Glyco_hydro_67M"/>
    <property type="match status" value="1"/>
</dbReference>
<feature type="chain" id="PRO_5003320333" description="Xylan alpha-1,2-glucuronidase" evidence="10">
    <location>
        <begin position="22"/>
        <end position="715"/>
    </location>
</feature>
<evidence type="ECO:0000259" key="13">
    <source>
        <dbReference type="Pfam" id="PF07488"/>
    </source>
</evidence>
<organism evidence="14 15">
    <name type="scientific">Asticcacaulis biprosthecium C19</name>
    <dbReference type="NCBI Taxonomy" id="715226"/>
    <lineage>
        <taxon>Bacteria</taxon>
        <taxon>Pseudomonadati</taxon>
        <taxon>Pseudomonadota</taxon>
        <taxon>Alphaproteobacteria</taxon>
        <taxon>Caulobacterales</taxon>
        <taxon>Caulobacteraceae</taxon>
        <taxon>Asticcacaulis</taxon>
    </lineage>
</organism>
<evidence type="ECO:0000256" key="3">
    <source>
        <dbReference type="ARBA" id="ARBA00022801"/>
    </source>
</evidence>
<evidence type="ECO:0000256" key="8">
    <source>
        <dbReference type="PIRSR" id="PIRSR029900-1"/>
    </source>
</evidence>
<evidence type="ECO:0000256" key="6">
    <source>
        <dbReference type="ARBA" id="ARBA00023326"/>
    </source>
</evidence>
<dbReference type="OrthoDB" id="339499at2"/>
<dbReference type="eggNOG" id="COG3661">
    <property type="taxonomic scope" value="Bacteria"/>
</dbReference>
<keyword evidence="15" id="KW-1185">Reference proteome</keyword>
<keyword evidence="2 7" id="KW-0858">Xylan degradation</keyword>
<evidence type="ECO:0000256" key="10">
    <source>
        <dbReference type="SAM" id="SignalP"/>
    </source>
</evidence>
<comment type="similarity">
    <text evidence="1 7 9">Belongs to the glycosyl hydrolase 67 family.</text>
</comment>
<keyword evidence="3 7" id="KW-0378">Hydrolase</keyword>
<dbReference type="InterPro" id="IPR011395">
    <property type="entry name" value="Glyco_hydro_67_aGlcAse"/>
</dbReference>
<dbReference type="PANTHER" id="PTHR39207:SF1">
    <property type="entry name" value="ALPHA-GLUCURONIDASE A"/>
    <property type="match status" value="1"/>
</dbReference>
<dbReference type="Pfam" id="PF03648">
    <property type="entry name" value="Glyco_hydro_67N"/>
    <property type="match status" value="1"/>
</dbReference>
<feature type="domain" description="Alpha glucuronidase N-terminal" evidence="11">
    <location>
        <begin position="32"/>
        <end position="144"/>
    </location>
</feature>
<dbReference type="STRING" id="715226.ABI_29110"/>
<evidence type="ECO:0000259" key="12">
    <source>
        <dbReference type="Pfam" id="PF07477"/>
    </source>
</evidence>
<dbReference type="SUPFAM" id="SSF55545">
    <property type="entry name" value="beta-N-acetylhexosaminidase-like domain"/>
    <property type="match status" value="1"/>
</dbReference>
<feature type="domain" description="Glycosyl hydrolase family 67 catalytic" evidence="13">
    <location>
        <begin position="148"/>
        <end position="467"/>
    </location>
</feature>
<protein>
    <recommendedName>
        <fullName evidence="9">Xylan alpha-1,2-glucuronidase</fullName>
        <ecNumber evidence="9">3.2.1.131</ecNumber>
    </recommendedName>
</protein>
<feature type="active site" description="Proton donor" evidence="8">
    <location>
        <position position="305"/>
    </location>
</feature>
<dbReference type="PIRSF" id="PIRSF029900">
    <property type="entry name" value="Alpha-glucuronds"/>
    <property type="match status" value="1"/>
</dbReference>
<dbReference type="InterPro" id="IPR011100">
    <property type="entry name" value="Glyco_hydro_67_cat"/>
</dbReference>
<evidence type="ECO:0000259" key="11">
    <source>
        <dbReference type="Pfam" id="PF03648"/>
    </source>
</evidence>
<evidence type="ECO:0000313" key="14">
    <source>
        <dbReference type="EMBL" id="EGF91494.1"/>
    </source>
</evidence>
<dbReference type="EC" id="3.2.1.131" evidence="9"/>
<dbReference type="Proteomes" id="UP000006512">
    <property type="component" value="Unassembled WGS sequence"/>
</dbReference>
<comment type="catalytic activity">
    <reaction evidence="9">
        <text>Hydrolysis of (1-&gt;2)-alpha-D-(4-O-methyl)glucuronosyl links in the main chain of hardwood xylans.</text>
        <dbReference type="EC" id="3.2.1.131"/>
    </reaction>
</comment>
<keyword evidence="10" id="KW-0732">Signal</keyword>
<keyword evidence="5 7" id="KW-0326">Glycosidase</keyword>
<gene>
    <name evidence="14" type="ORF">ABI_29110</name>
</gene>
<feature type="signal peptide" evidence="10">
    <location>
        <begin position="1"/>
        <end position="21"/>
    </location>
</feature>
<dbReference type="SUPFAM" id="SSF51445">
    <property type="entry name" value="(Trans)glycosidases"/>
    <property type="match status" value="1"/>
</dbReference>
<dbReference type="PANTHER" id="PTHR39207">
    <property type="entry name" value="ALPHA-GLUCURONIDASE A"/>
    <property type="match status" value="1"/>
</dbReference>
<accession>F4QMQ3</accession>
<dbReference type="GO" id="GO:0046559">
    <property type="term" value="F:alpha-glucuronidase activity"/>
    <property type="evidence" value="ECO:0007669"/>
    <property type="project" value="InterPro"/>
</dbReference>
<dbReference type="InterPro" id="IPR037054">
    <property type="entry name" value="A-glucoronidase_C_sf"/>
</dbReference>
<evidence type="ECO:0000256" key="4">
    <source>
        <dbReference type="ARBA" id="ARBA00023277"/>
    </source>
</evidence>
<dbReference type="AlphaFoldDB" id="F4QMQ3"/>
<dbReference type="HOGENOM" id="CLU_007125_1_0_5"/>
<dbReference type="Pfam" id="PF07477">
    <property type="entry name" value="Glyco_hydro_67C"/>
    <property type="match status" value="1"/>
</dbReference>
<dbReference type="GO" id="GO:0005576">
    <property type="term" value="C:extracellular region"/>
    <property type="evidence" value="ECO:0007669"/>
    <property type="project" value="InterPro"/>
</dbReference>
<dbReference type="RefSeq" id="WP_006273696.1">
    <property type="nucleotide sequence ID" value="NZ_GL883078.1"/>
</dbReference>
<evidence type="ECO:0000256" key="1">
    <source>
        <dbReference type="ARBA" id="ARBA00008833"/>
    </source>
</evidence>
<dbReference type="InterPro" id="IPR029018">
    <property type="entry name" value="Hex-like_dom2"/>
</dbReference>
<sequence length="715" mass="78933">MLRRLLIAFCLLFCATTAAHADPLKGEDGYDLWLRYRPVEAAKISDYKTRSSVIVTAKSPTLDAAASELQRGLGGMLGATPPNSSTIADGAIVLVTPADNRGFAIPADLDREGFVIKSTTLDGHPVTVIAGGSDVGVLYGAFRYLKLIQTGQTTAGLDIQDAPKLDLRVLDHWDNLDGHVERGYAGTSLWDWWRLPDLVDTRYTDYARANASIGINGAVLNNVNAKADSLTEPYLKKAAAIAETLRPYGMKIYLSARFSAPMELGGLKTADPEDPAVAAWWQMKANEIYSIIPDFGGFLVKANSEGQPGPGDYKRTHAQGANMLAKALKPHGGIVMWRAFVYSEHDATDRAKQAYLEFQPSDGQFADNVLVQIKNGAIDFQPREPFHPLFGAMPKTQQMMEFQITKEYLGFATHLAYLAPMWEEALQADTFAKGKGSTVANVIDGTLDGHKLTGMAGVANIGDDRNWTGSDFDQANWYAFGRFAWNPESKSADIATDWARMTWSNDPKVVATIVPMMMGSREAVVHYMTPLGLAHLMDTGHHYGPGPWVSELGRPEWNPAYYHKADANGIGFDRTKTGSNALAQYHPAAAKPWLDPKKTDERFLLWFHHVPWDFKMKSGRPLWDELVVTYSQGVDEVSAMRKTWAGLEGQIDAARFDAVTANLTIQEREAQWWRDACLTYFQSISKRPLPAGLTLPGTTVEDYRKRVFPYAPGRG</sequence>
<dbReference type="InterPro" id="IPR011099">
    <property type="entry name" value="Glyco_hydro_67_C"/>
</dbReference>
<dbReference type="InterPro" id="IPR017853">
    <property type="entry name" value="GH"/>
</dbReference>
<keyword evidence="6 9" id="KW-0624">Polysaccharide degradation</keyword>
<evidence type="ECO:0000256" key="9">
    <source>
        <dbReference type="RuleBase" id="RU361198"/>
    </source>
</evidence>
<proteinExistence type="inferred from homology"/>
<keyword evidence="4 9" id="KW-0119">Carbohydrate metabolism</keyword>
<evidence type="ECO:0000256" key="2">
    <source>
        <dbReference type="ARBA" id="ARBA00022651"/>
    </source>
</evidence>
<dbReference type="GO" id="GO:0045493">
    <property type="term" value="P:xylan catabolic process"/>
    <property type="evidence" value="ECO:0007669"/>
    <property type="project" value="UniProtKB-KW"/>
</dbReference>
<feature type="active site" description="Proton acceptor" evidence="8">
    <location>
        <position position="407"/>
    </location>
</feature>
<feature type="domain" description="Glycosyl hydrolase family 67 C-terminal" evidence="12">
    <location>
        <begin position="468"/>
        <end position="692"/>
    </location>
</feature>
<name>F4QMQ3_9CAUL</name>
<dbReference type="Gene3D" id="3.20.20.80">
    <property type="entry name" value="Glycosidases"/>
    <property type="match status" value="1"/>
</dbReference>
<evidence type="ECO:0000256" key="5">
    <source>
        <dbReference type="ARBA" id="ARBA00023295"/>
    </source>
</evidence>
<dbReference type="InterPro" id="IPR005154">
    <property type="entry name" value="Glyco_hydro_67_aGlcAse_N"/>
</dbReference>
<evidence type="ECO:0000313" key="15">
    <source>
        <dbReference type="Proteomes" id="UP000006512"/>
    </source>
</evidence>